<dbReference type="AlphaFoldDB" id="A0A422ZGN5"/>
<comment type="caution">
    <text evidence="1">The sequence shown here is derived from an EMBL/GenBank/DDBJ whole genome shotgun (WGS) entry which is preliminary data.</text>
</comment>
<dbReference type="PROSITE" id="PS51257">
    <property type="entry name" value="PROKAR_LIPOPROTEIN"/>
    <property type="match status" value="1"/>
</dbReference>
<organism evidence="1 2">
    <name type="scientific">Klebsiella pneumoniae</name>
    <dbReference type="NCBI Taxonomy" id="573"/>
    <lineage>
        <taxon>Bacteria</taxon>
        <taxon>Pseudomonadati</taxon>
        <taxon>Pseudomonadota</taxon>
        <taxon>Gammaproteobacteria</taxon>
        <taxon>Enterobacterales</taxon>
        <taxon>Enterobacteriaceae</taxon>
        <taxon>Klebsiella/Raoultella group</taxon>
        <taxon>Klebsiella</taxon>
        <taxon>Klebsiella pneumoniae complex</taxon>
    </lineage>
</organism>
<dbReference type="SMR" id="A0A422ZGN5"/>
<evidence type="ECO:0000313" key="2">
    <source>
        <dbReference type="Proteomes" id="UP000196447"/>
    </source>
</evidence>
<accession>A0A422ZGN5</accession>
<gene>
    <name evidence="1" type="ORF">B5L96_14220</name>
</gene>
<dbReference type="RefSeq" id="WP_010891191.1">
    <property type="nucleotide sequence ID" value="NZ_BIGG01000024.1"/>
</dbReference>
<dbReference type="EMBL" id="NDBK01000063">
    <property type="protein sequence ID" value="OVF71095.1"/>
    <property type="molecule type" value="Genomic_DNA"/>
</dbReference>
<reference evidence="1 2" key="1">
    <citation type="submission" date="2017-03" db="EMBL/GenBank/DDBJ databases">
        <authorList>
            <person name="Fouts D."/>
            <person name="Stalin M.J."/>
            <person name="Chen L."/>
            <person name="Wright M."/>
            <person name="Sutton G."/>
            <person name="Nguyen K."/>
            <person name="Vanduin D."/>
            <person name="Rojas L."/>
            <person name="Hujer A."/>
            <person name="Hujer K."/>
            <person name="Bonomo R."/>
            <person name="Kreiswirth B."/>
            <person name="Adams M."/>
        </authorList>
    </citation>
    <scope>NUCLEOTIDE SEQUENCE [LARGE SCALE GENOMIC DNA]</scope>
    <source>
        <strain evidence="1 2">39383</strain>
    </source>
</reference>
<protein>
    <submittedName>
        <fullName evidence="1">Protein K</fullName>
    </submittedName>
</protein>
<evidence type="ECO:0000313" key="1">
    <source>
        <dbReference type="EMBL" id="OVF71095.1"/>
    </source>
</evidence>
<dbReference type="Proteomes" id="UP000196447">
    <property type="component" value="Unassembled WGS sequence"/>
</dbReference>
<name>A0A422ZGN5_KLEPN</name>
<dbReference type="Gene3D" id="3.30.300.250">
    <property type="match status" value="1"/>
</dbReference>
<proteinExistence type="predicted"/>
<sequence>MDKRTTLVALVSIIFFTSGCDDQKKGNGNAESTQITKNDITTQLKLDKTQQPDDIEKKIKEIQANSTPEKIKKFNELKDDDPKILRESVVSEIKKKLPLLVDEATLMTDVSTDGGTFSYKYVTKGISASTMESDVWKDAMQKNIKNSYCSDDARLKVFRELFPEGVIYNYYLSDKLIYTYKALPSICS</sequence>